<keyword evidence="5" id="KW-1185">Reference proteome</keyword>
<dbReference type="SUPFAM" id="SSF53474">
    <property type="entry name" value="alpha/beta-Hydrolases"/>
    <property type="match status" value="1"/>
</dbReference>
<evidence type="ECO:0000259" key="3">
    <source>
        <dbReference type="Pfam" id="PF00561"/>
    </source>
</evidence>
<reference evidence="4" key="1">
    <citation type="submission" date="2023-11" db="EMBL/GenBank/DDBJ databases">
        <title>Genome assemblies of two species of porcelain crab, Petrolisthes cinctipes and Petrolisthes manimaculis (Anomura: Porcellanidae).</title>
        <authorList>
            <person name="Angst P."/>
        </authorList>
    </citation>
    <scope>NUCLEOTIDE SEQUENCE</scope>
    <source>
        <strain evidence="4">PB745_02</strain>
        <tissue evidence="4">Gill</tissue>
    </source>
</reference>
<keyword evidence="1" id="KW-0378">Hydrolase</keyword>
<feature type="domain" description="AB hydrolase-1" evidence="3">
    <location>
        <begin position="95"/>
        <end position="334"/>
    </location>
</feature>
<dbReference type="InterPro" id="IPR000073">
    <property type="entry name" value="AB_hydrolase_1"/>
</dbReference>
<sequence>MSSTKTLVKRWLVYPLVCVLVSWLCLVKEVLVGLGSFVLPRRTPAVVRTPDHRFEDVGRLGYAFQPNYVDLPIGGGVCLPRVHYIDEGPRDAKETLLCLHGEPSWSFLYRKLVPGFLKSGYRVIAPDFIGFGKSDKYTDMEQYTHDMHKMTLRLLLEHLKVRQVTLVCQDWGGLVGLSVVREMSDIFSRLVIMNTGLPVGDDHRLSGLPFLMWQSFVRLFGTLLPIYDIFGKSLLNPDKAVLEAYAAPFPSMAYKAGAAKWPLMVPIHTHNPVSCDMQDTRDFLAAHWKERPALIMFSDSDIITRGLDKYFLKLLPHASTKTVVGARHFLQEDKGEELATHIISFIEGKL</sequence>
<comment type="caution">
    <text evidence="4">The sequence shown here is derived from an EMBL/GenBank/DDBJ whole genome shotgun (WGS) entry which is preliminary data.</text>
</comment>
<dbReference type="Gene3D" id="3.40.50.1820">
    <property type="entry name" value="alpha/beta hydrolase"/>
    <property type="match status" value="1"/>
</dbReference>
<dbReference type="InterPro" id="IPR000639">
    <property type="entry name" value="Epox_hydrolase-like"/>
</dbReference>
<dbReference type="AlphaFoldDB" id="A0AAE1TS53"/>
<dbReference type="InterPro" id="IPR051340">
    <property type="entry name" value="Haloalkane_dehalogenase"/>
</dbReference>
<dbReference type="Pfam" id="PF00561">
    <property type="entry name" value="Abhydrolase_1"/>
    <property type="match status" value="1"/>
</dbReference>
<gene>
    <name evidence="4" type="ORF">Pmani_033994</name>
</gene>
<evidence type="ECO:0000313" key="4">
    <source>
        <dbReference type="EMBL" id="KAK4293300.1"/>
    </source>
</evidence>
<dbReference type="PANTHER" id="PTHR42977">
    <property type="entry name" value="HYDROLASE-RELATED"/>
    <property type="match status" value="1"/>
</dbReference>
<protein>
    <recommendedName>
        <fullName evidence="3">AB hydrolase-1 domain-containing protein</fullName>
    </recommendedName>
</protein>
<organism evidence="4 5">
    <name type="scientific">Petrolisthes manimaculis</name>
    <dbReference type="NCBI Taxonomy" id="1843537"/>
    <lineage>
        <taxon>Eukaryota</taxon>
        <taxon>Metazoa</taxon>
        <taxon>Ecdysozoa</taxon>
        <taxon>Arthropoda</taxon>
        <taxon>Crustacea</taxon>
        <taxon>Multicrustacea</taxon>
        <taxon>Malacostraca</taxon>
        <taxon>Eumalacostraca</taxon>
        <taxon>Eucarida</taxon>
        <taxon>Decapoda</taxon>
        <taxon>Pleocyemata</taxon>
        <taxon>Anomura</taxon>
        <taxon>Galatheoidea</taxon>
        <taxon>Porcellanidae</taxon>
        <taxon>Petrolisthes</taxon>
    </lineage>
</organism>
<keyword evidence="2" id="KW-0472">Membrane</keyword>
<dbReference type="EMBL" id="JAWZYT010004586">
    <property type="protein sequence ID" value="KAK4293300.1"/>
    <property type="molecule type" value="Genomic_DNA"/>
</dbReference>
<name>A0AAE1TS53_9EUCA</name>
<keyword evidence="2" id="KW-1133">Transmembrane helix</keyword>
<dbReference type="GO" id="GO:0004301">
    <property type="term" value="F:epoxide hydrolase activity"/>
    <property type="evidence" value="ECO:0007669"/>
    <property type="project" value="TreeGrafter"/>
</dbReference>
<proteinExistence type="predicted"/>
<evidence type="ECO:0000256" key="2">
    <source>
        <dbReference type="SAM" id="Phobius"/>
    </source>
</evidence>
<feature type="transmembrane region" description="Helical" evidence="2">
    <location>
        <begin position="12"/>
        <end position="39"/>
    </location>
</feature>
<dbReference type="PRINTS" id="PR00111">
    <property type="entry name" value="ABHYDROLASE"/>
</dbReference>
<dbReference type="PRINTS" id="PR00412">
    <property type="entry name" value="EPOXHYDRLASE"/>
</dbReference>
<dbReference type="NCBIfam" id="NF002043">
    <property type="entry name" value="PRK00870.1"/>
    <property type="match status" value="1"/>
</dbReference>
<dbReference type="PANTHER" id="PTHR42977:SF3">
    <property type="entry name" value="AB HYDROLASE-1 DOMAIN-CONTAINING PROTEIN"/>
    <property type="match status" value="1"/>
</dbReference>
<dbReference type="Proteomes" id="UP001292094">
    <property type="component" value="Unassembled WGS sequence"/>
</dbReference>
<dbReference type="InterPro" id="IPR029058">
    <property type="entry name" value="AB_hydrolase_fold"/>
</dbReference>
<accession>A0AAE1TS53</accession>
<keyword evidence="2" id="KW-0812">Transmembrane</keyword>
<evidence type="ECO:0000313" key="5">
    <source>
        <dbReference type="Proteomes" id="UP001292094"/>
    </source>
</evidence>
<evidence type="ECO:0000256" key="1">
    <source>
        <dbReference type="ARBA" id="ARBA00022801"/>
    </source>
</evidence>